<reference evidence="2 3" key="1">
    <citation type="submission" date="2021-06" db="EMBL/GenBank/DDBJ databases">
        <title>Complete genome of Haloferula helveola possessing various polysaccharide degrading enzymes.</title>
        <authorList>
            <person name="Takami H."/>
            <person name="Huang C."/>
            <person name="Hamasaki K."/>
        </authorList>
    </citation>
    <scope>NUCLEOTIDE SEQUENCE [LARGE SCALE GENOMIC DNA]</scope>
    <source>
        <strain evidence="2 3">CN-1</strain>
    </source>
</reference>
<keyword evidence="3" id="KW-1185">Reference proteome</keyword>
<name>A0ABM7RF52_9BACT</name>
<dbReference type="CDD" id="cd10449">
    <property type="entry name" value="GIY-YIG_SLX1_like"/>
    <property type="match status" value="1"/>
</dbReference>
<gene>
    <name evidence="2" type="ORF">HAHE_18160</name>
</gene>
<evidence type="ECO:0000259" key="1">
    <source>
        <dbReference type="PROSITE" id="PS50164"/>
    </source>
</evidence>
<dbReference type="EMBL" id="AP024702">
    <property type="protein sequence ID" value="BCX47908.1"/>
    <property type="molecule type" value="Genomic_DNA"/>
</dbReference>
<sequence length="103" mass="11984">MVLCGDFLPWRSRAGWRDLSNVFYAYILRSEKHPDRFYYGFTTDLKTRLLAHNRGENLSTRHGCPWMLAWYGAFEKEPDAVAFEAYLKTASGKAFARKRLLTG</sequence>
<proteinExistence type="predicted"/>
<dbReference type="Proteomes" id="UP001374893">
    <property type="component" value="Chromosome"/>
</dbReference>
<dbReference type="InterPro" id="IPR035901">
    <property type="entry name" value="GIY-YIG_endonuc_sf"/>
</dbReference>
<accession>A0ABM7RF52</accession>
<dbReference type="Gene3D" id="3.40.1440.10">
    <property type="entry name" value="GIY-YIG endonuclease"/>
    <property type="match status" value="1"/>
</dbReference>
<evidence type="ECO:0000313" key="2">
    <source>
        <dbReference type="EMBL" id="BCX47908.1"/>
    </source>
</evidence>
<dbReference type="InterPro" id="IPR000305">
    <property type="entry name" value="GIY-YIG_endonuc"/>
</dbReference>
<organism evidence="2 3">
    <name type="scientific">Haloferula helveola</name>
    <dbReference type="NCBI Taxonomy" id="490095"/>
    <lineage>
        <taxon>Bacteria</taxon>
        <taxon>Pseudomonadati</taxon>
        <taxon>Verrucomicrobiota</taxon>
        <taxon>Verrucomicrobiia</taxon>
        <taxon>Verrucomicrobiales</taxon>
        <taxon>Verrucomicrobiaceae</taxon>
        <taxon>Haloferula</taxon>
    </lineage>
</organism>
<evidence type="ECO:0000313" key="3">
    <source>
        <dbReference type="Proteomes" id="UP001374893"/>
    </source>
</evidence>
<dbReference type="Pfam" id="PF01541">
    <property type="entry name" value="GIY-YIG"/>
    <property type="match status" value="1"/>
</dbReference>
<protein>
    <submittedName>
        <fullName evidence="2">Excinuclease ABC subunit C</fullName>
    </submittedName>
</protein>
<feature type="domain" description="GIY-YIG" evidence="1">
    <location>
        <begin position="21"/>
        <end position="97"/>
    </location>
</feature>
<dbReference type="PROSITE" id="PS50164">
    <property type="entry name" value="GIY_YIG"/>
    <property type="match status" value="1"/>
</dbReference>
<dbReference type="SUPFAM" id="SSF82771">
    <property type="entry name" value="GIY-YIG endonuclease"/>
    <property type="match status" value="1"/>
</dbReference>